<evidence type="ECO:0000256" key="1">
    <source>
        <dbReference type="SAM" id="SignalP"/>
    </source>
</evidence>
<dbReference type="PANTHER" id="PTHR30289">
    <property type="entry name" value="UNCHARACTERIZED PROTEIN YBCL-RELATED"/>
    <property type="match status" value="1"/>
</dbReference>
<proteinExistence type="predicted"/>
<name>A0A916VJS0_9GAMM</name>
<dbReference type="PANTHER" id="PTHR30289:SF1">
    <property type="entry name" value="PEBP (PHOSPHATIDYLETHANOLAMINE-BINDING PROTEIN) FAMILY PROTEIN"/>
    <property type="match status" value="1"/>
</dbReference>
<dbReference type="Pfam" id="PF01161">
    <property type="entry name" value="PBP"/>
    <property type="match status" value="1"/>
</dbReference>
<accession>A0A916VJS0</accession>
<evidence type="ECO:0008006" key="4">
    <source>
        <dbReference type="Google" id="ProtNLM"/>
    </source>
</evidence>
<dbReference type="SUPFAM" id="SSF49777">
    <property type="entry name" value="PEBP-like"/>
    <property type="match status" value="1"/>
</dbReference>
<organism evidence="2 3">
    <name type="scientific">Pseudohongiella nitratireducens</name>
    <dbReference type="NCBI Taxonomy" id="1768907"/>
    <lineage>
        <taxon>Bacteria</taxon>
        <taxon>Pseudomonadati</taxon>
        <taxon>Pseudomonadota</taxon>
        <taxon>Gammaproteobacteria</taxon>
        <taxon>Pseudomonadales</taxon>
        <taxon>Pseudohongiellaceae</taxon>
        <taxon>Pseudohongiella</taxon>
    </lineage>
</organism>
<dbReference type="InterPro" id="IPR036610">
    <property type="entry name" value="PEBP-like_sf"/>
</dbReference>
<reference evidence="2" key="1">
    <citation type="journal article" date="2014" name="Int. J. Syst. Evol. Microbiol.">
        <title>Complete genome sequence of Corynebacterium casei LMG S-19264T (=DSM 44701T), isolated from a smear-ripened cheese.</title>
        <authorList>
            <consortium name="US DOE Joint Genome Institute (JGI-PGF)"/>
            <person name="Walter F."/>
            <person name="Albersmeier A."/>
            <person name="Kalinowski J."/>
            <person name="Ruckert C."/>
        </authorList>
    </citation>
    <scope>NUCLEOTIDE SEQUENCE</scope>
    <source>
        <strain evidence="2">CGMCC 1.15425</strain>
    </source>
</reference>
<dbReference type="EMBL" id="BMIY01000010">
    <property type="protein sequence ID" value="GFZ79854.1"/>
    <property type="molecule type" value="Genomic_DNA"/>
</dbReference>
<dbReference type="Gene3D" id="3.90.280.10">
    <property type="entry name" value="PEBP-like"/>
    <property type="match status" value="1"/>
</dbReference>
<dbReference type="Proteomes" id="UP000627715">
    <property type="component" value="Unassembled WGS sequence"/>
</dbReference>
<gene>
    <name evidence="2" type="ORF">GCM10011403_23730</name>
</gene>
<dbReference type="RefSeq" id="WP_068810082.1">
    <property type="nucleotide sequence ID" value="NZ_BMIY01000010.1"/>
</dbReference>
<feature type="signal peptide" evidence="1">
    <location>
        <begin position="1"/>
        <end position="23"/>
    </location>
</feature>
<dbReference type="CDD" id="cd00865">
    <property type="entry name" value="PEBP_bact_arch"/>
    <property type="match status" value="1"/>
</dbReference>
<comment type="caution">
    <text evidence="2">The sequence shown here is derived from an EMBL/GenBank/DDBJ whole genome shotgun (WGS) entry which is preliminary data.</text>
</comment>
<reference evidence="2" key="2">
    <citation type="submission" date="2020-09" db="EMBL/GenBank/DDBJ databases">
        <authorList>
            <person name="Sun Q."/>
            <person name="Zhou Y."/>
        </authorList>
    </citation>
    <scope>NUCLEOTIDE SEQUENCE</scope>
    <source>
        <strain evidence="2">CGMCC 1.15425</strain>
    </source>
</reference>
<feature type="chain" id="PRO_5037318140" description="YbhB/YbcL family Raf kinase inhibitor-like protein" evidence="1">
    <location>
        <begin position="24"/>
        <end position="191"/>
    </location>
</feature>
<evidence type="ECO:0000313" key="2">
    <source>
        <dbReference type="EMBL" id="GFZ79854.1"/>
    </source>
</evidence>
<dbReference type="InterPro" id="IPR005247">
    <property type="entry name" value="YbhB_YbcL/LppC-like"/>
</dbReference>
<sequence>MKLTGVIGSVLFSVVLGITQAQAQNFVLTVDGFADGEDIPVRFSQAAADAAPGGGTSPELSWENAPQGTRSFVVNMADLDFAPNQGARPQVHWVVWNIPGDATGLSEGQPEGATLPNGAHQISATGQVYRGPGAPASRPRHHYLFEVYALDTTLDVMPNSDELSTRDAVMAAMEGHVLGKSVYVGRFHRPQ</sequence>
<keyword evidence="1" id="KW-0732">Signal</keyword>
<dbReference type="NCBIfam" id="TIGR00481">
    <property type="entry name" value="YbhB/YbcL family Raf kinase inhibitor-like protein"/>
    <property type="match status" value="1"/>
</dbReference>
<dbReference type="AlphaFoldDB" id="A0A916VJS0"/>
<dbReference type="OrthoDB" id="9797506at2"/>
<evidence type="ECO:0000313" key="3">
    <source>
        <dbReference type="Proteomes" id="UP000627715"/>
    </source>
</evidence>
<dbReference type="InterPro" id="IPR008914">
    <property type="entry name" value="PEBP"/>
</dbReference>
<keyword evidence="3" id="KW-1185">Reference proteome</keyword>
<protein>
    <recommendedName>
        <fullName evidence="4">YbhB/YbcL family Raf kinase inhibitor-like protein</fullName>
    </recommendedName>
</protein>